<name>A0A7G9LE56_9FLAO</name>
<comment type="catalytic activity">
    <reaction evidence="1">
        <text>ATP + protein L-histidine = ADP + protein N-phospho-L-histidine.</text>
        <dbReference type="EC" id="2.7.13.3"/>
    </reaction>
</comment>
<sequence>MNSLLKRQIRKYLPKELQSNTDLNLFLDAINRSYDTSDEQFAMLQRATAISSEELFHANQKLEKDSNSQKEVIVKLKEVINTLKSYDLETKNTIENTDLDSLELVDFIDRQSKKIIKINKQRDILLQNLERQNQELNDYTHMVSHDLKSPLQSIDALTTWIKEDYSSVLDDTGKENLELIKDNVEKMDTLVKGILEYSTIGNAVKDLYQIDLNELVKNTLLELKIPNRIEVIFNNKLPTIEGDQFRLKKLFSNLISNAVKFNDKSIGFIEIGFEDKNEFWQFYVKDNGKGIDNQYLEKIFIAFQKLENDYKSVGIGLSIAKKIVEVYQGEIWIESEVDKGSIFYFTIKK</sequence>
<dbReference type="AlphaFoldDB" id="A0A7G9LE56"/>
<dbReference type="GO" id="GO:0000155">
    <property type="term" value="F:phosphorelay sensor kinase activity"/>
    <property type="evidence" value="ECO:0007669"/>
    <property type="project" value="InterPro"/>
</dbReference>
<dbReference type="PRINTS" id="PR00344">
    <property type="entry name" value="BCTRLSENSOR"/>
</dbReference>
<accession>A0A7G9LE56</accession>
<dbReference type="Pfam" id="PF00512">
    <property type="entry name" value="HisKA"/>
    <property type="match status" value="1"/>
</dbReference>
<dbReference type="PANTHER" id="PTHR42878">
    <property type="entry name" value="TWO-COMPONENT HISTIDINE KINASE"/>
    <property type="match status" value="1"/>
</dbReference>
<dbReference type="CDD" id="cd00082">
    <property type="entry name" value="HisKA"/>
    <property type="match status" value="1"/>
</dbReference>
<dbReference type="InterPro" id="IPR036097">
    <property type="entry name" value="HisK_dim/P_sf"/>
</dbReference>
<keyword evidence="5" id="KW-0418">Kinase</keyword>
<evidence type="ECO:0000259" key="7">
    <source>
        <dbReference type="PROSITE" id="PS50109"/>
    </source>
</evidence>
<dbReference type="InterPro" id="IPR003661">
    <property type="entry name" value="HisK_dim/P_dom"/>
</dbReference>
<keyword evidence="4" id="KW-0808">Transferase</keyword>
<evidence type="ECO:0000256" key="4">
    <source>
        <dbReference type="ARBA" id="ARBA00022679"/>
    </source>
</evidence>
<dbReference type="GO" id="GO:0030295">
    <property type="term" value="F:protein kinase activator activity"/>
    <property type="evidence" value="ECO:0007669"/>
    <property type="project" value="TreeGrafter"/>
</dbReference>
<feature type="domain" description="Histidine kinase" evidence="7">
    <location>
        <begin position="142"/>
        <end position="349"/>
    </location>
</feature>
<dbReference type="InterPro" id="IPR036890">
    <property type="entry name" value="HATPase_C_sf"/>
</dbReference>
<gene>
    <name evidence="8" type="ORF">H9W90_07285</name>
</gene>
<evidence type="ECO:0000256" key="5">
    <source>
        <dbReference type="ARBA" id="ARBA00022777"/>
    </source>
</evidence>
<dbReference type="PANTHER" id="PTHR42878:SF15">
    <property type="entry name" value="BACTERIOPHYTOCHROME"/>
    <property type="match status" value="1"/>
</dbReference>
<dbReference type="GO" id="GO:0000156">
    <property type="term" value="F:phosphorelay response regulator activity"/>
    <property type="evidence" value="ECO:0007669"/>
    <property type="project" value="TreeGrafter"/>
</dbReference>
<dbReference type="Gene3D" id="3.30.565.10">
    <property type="entry name" value="Histidine kinase-like ATPase, C-terminal domain"/>
    <property type="match status" value="1"/>
</dbReference>
<evidence type="ECO:0000256" key="6">
    <source>
        <dbReference type="SAM" id="Coils"/>
    </source>
</evidence>
<organism evidence="8 9">
    <name type="scientific">Polaribacter pectinis</name>
    <dbReference type="NCBI Taxonomy" id="2738844"/>
    <lineage>
        <taxon>Bacteria</taxon>
        <taxon>Pseudomonadati</taxon>
        <taxon>Bacteroidota</taxon>
        <taxon>Flavobacteriia</taxon>
        <taxon>Flavobacteriales</taxon>
        <taxon>Flavobacteriaceae</taxon>
    </lineage>
</organism>
<dbReference type="EC" id="2.7.13.3" evidence="2"/>
<dbReference type="InterPro" id="IPR005467">
    <property type="entry name" value="His_kinase_dom"/>
</dbReference>
<dbReference type="Proteomes" id="UP000515808">
    <property type="component" value="Chromosome"/>
</dbReference>
<dbReference type="Gene3D" id="1.10.287.130">
    <property type="match status" value="1"/>
</dbReference>
<reference evidence="8 9" key="1">
    <citation type="submission" date="2020-08" db="EMBL/GenBank/DDBJ databases">
        <title>Polaribacter sp. L12M9 isolated from gut of the Korean scallop.</title>
        <authorList>
            <person name="Jeong Y.S."/>
        </authorList>
    </citation>
    <scope>NUCLEOTIDE SEQUENCE [LARGE SCALE GENOMIC DNA]</scope>
    <source>
        <strain evidence="8 9">L12M9</strain>
    </source>
</reference>
<dbReference type="SMART" id="SM00387">
    <property type="entry name" value="HATPase_c"/>
    <property type="match status" value="1"/>
</dbReference>
<evidence type="ECO:0000256" key="2">
    <source>
        <dbReference type="ARBA" id="ARBA00012438"/>
    </source>
</evidence>
<dbReference type="RefSeq" id="WP_187483778.1">
    <property type="nucleotide sequence ID" value="NZ_CP060695.1"/>
</dbReference>
<dbReference type="GO" id="GO:0007234">
    <property type="term" value="P:osmosensory signaling via phosphorelay pathway"/>
    <property type="evidence" value="ECO:0007669"/>
    <property type="project" value="TreeGrafter"/>
</dbReference>
<dbReference type="FunFam" id="3.30.565.10:FF:000006">
    <property type="entry name" value="Sensor histidine kinase WalK"/>
    <property type="match status" value="1"/>
</dbReference>
<keyword evidence="3" id="KW-0597">Phosphoprotein</keyword>
<evidence type="ECO:0000313" key="9">
    <source>
        <dbReference type="Proteomes" id="UP000515808"/>
    </source>
</evidence>
<dbReference type="InterPro" id="IPR004358">
    <property type="entry name" value="Sig_transdc_His_kin-like_C"/>
</dbReference>
<dbReference type="Pfam" id="PF02518">
    <property type="entry name" value="HATPase_c"/>
    <property type="match status" value="1"/>
</dbReference>
<dbReference type="SMART" id="SM00388">
    <property type="entry name" value="HisKA"/>
    <property type="match status" value="1"/>
</dbReference>
<dbReference type="KEGG" id="ppec:H9W90_07285"/>
<protein>
    <recommendedName>
        <fullName evidence="2">histidine kinase</fullName>
        <ecNumber evidence="2">2.7.13.3</ecNumber>
    </recommendedName>
</protein>
<dbReference type="InterPro" id="IPR003594">
    <property type="entry name" value="HATPase_dom"/>
</dbReference>
<keyword evidence="9" id="KW-1185">Reference proteome</keyword>
<dbReference type="SUPFAM" id="SSF47384">
    <property type="entry name" value="Homodimeric domain of signal transducing histidine kinase"/>
    <property type="match status" value="1"/>
</dbReference>
<evidence type="ECO:0000256" key="3">
    <source>
        <dbReference type="ARBA" id="ARBA00022553"/>
    </source>
</evidence>
<evidence type="ECO:0000256" key="1">
    <source>
        <dbReference type="ARBA" id="ARBA00000085"/>
    </source>
</evidence>
<keyword evidence="6" id="KW-0175">Coiled coil</keyword>
<dbReference type="InterPro" id="IPR050351">
    <property type="entry name" value="BphY/WalK/GraS-like"/>
</dbReference>
<feature type="coiled-coil region" evidence="6">
    <location>
        <begin position="115"/>
        <end position="142"/>
    </location>
</feature>
<dbReference type="EMBL" id="CP060695">
    <property type="protein sequence ID" value="QNM86905.1"/>
    <property type="molecule type" value="Genomic_DNA"/>
</dbReference>
<dbReference type="PROSITE" id="PS50109">
    <property type="entry name" value="HIS_KIN"/>
    <property type="match status" value="1"/>
</dbReference>
<evidence type="ECO:0000313" key="8">
    <source>
        <dbReference type="EMBL" id="QNM86905.1"/>
    </source>
</evidence>
<proteinExistence type="predicted"/>
<dbReference type="SUPFAM" id="SSF55874">
    <property type="entry name" value="ATPase domain of HSP90 chaperone/DNA topoisomerase II/histidine kinase"/>
    <property type="match status" value="1"/>
</dbReference>